<proteinExistence type="predicted"/>
<evidence type="ECO:0000313" key="4">
    <source>
        <dbReference type="Proteomes" id="UP000076625"/>
    </source>
</evidence>
<evidence type="ECO:0000259" key="2">
    <source>
        <dbReference type="Pfam" id="PF01557"/>
    </source>
</evidence>
<gene>
    <name evidence="3" type="ORF">AVW16_07175</name>
</gene>
<dbReference type="GO" id="GO:0016853">
    <property type="term" value="F:isomerase activity"/>
    <property type="evidence" value="ECO:0007669"/>
    <property type="project" value="UniProtKB-KW"/>
</dbReference>
<comment type="caution">
    <text evidence="3">The sequence shown here is derived from an EMBL/GenBank/DDBJ whole genome shotgun (WGS) entry which is preliminary data.</text>
</comment>
<organism evidence="3 4">
    <name type="scientific">Crenobacter luteus</name>
    <dbReference type="NCBI Taxonomy" id="1452487"/>
    <lineage>
        <taxon>Bacteria</taxon>
        <taxon>Pseudomonadati</taxon>
        <taxon>Pseudomonadota</taxon>
        <taxon>Betaproteobacteria</taxon>
        <taxon>Neisseriales</taxon>
        <taxon>Neisseriaceae</taxon>
        <taxon>Crenobacter</taxon>
    </lineage>
</organism>
<dbReference type="AlphaFoldDB" id="A0A161SIR9"/>
<dbReference type="PANTHER" id="PTHR11820">
    <property type="entry name" value="ACYLPYRUVASE"/>
    <property type="match status" value="1"/>
</dbReference>
<dbReference type="OrthoDB" id="9805307at2"/>
<name>A0A161SIR9_9NEIS</name>
<keyword evidence="4" id="KW-1185">Reference proteome</keyword>
<dbReference type="InterPro" id="IPR036663">
    <property type="entry name" value="Fumarylacetoacetase_C_sf"/>
</dbReference>
<feature type="domain" description="Fumarylacetoacetase-like C-terminal" evidence="2">
    <location>
        <begin position="17"/>
        <end position="216"/>
    </location>
</feature>
<keyword evidence="1" id="KW-0479">Metal-binding</keyword>
<dbReference type="InterPro" id="IPR011234">
    <property type="entry name" value="Fumarylacetoacetase-like_C"/>
</dbReference>
<dbReference type="Proteomes" id="UP000076625">
    <property type="component" value="Unassembled WGS sequence"/>
</dbReference>
<dbReference type="GO" id="GO:0046872">
    <property type="term" value="F:metal ion binding"/>
    <property type="evidence" value="ECO:0007669"/>
    <property type="project" value="UniProtKB-KW"/>
</dbReference>
<dbReference type="GO" id="GO:0018773">
    <property type="term" value="F:acetylpyruvate hydrolase activity"/>
    <property type="evidence" value="ECO:0007669"/>
    <property type="project" value="TreeGrafter"/>
</dbReference>
<dbReference type="PANTHER" id="PTHR11820:SF7">
    <property type="entry name" value="ACYLPYRUVASE FAHD1, MITOCHONDRIAL"/>
    <property type="match status" value="1"/>
</dbReference>
<protein>
    <submittedName>
        <fullName evidence="3">Isomerase/hydrolase</fullName>
    </submittedName>
</protein>
<dbReference type="STRING" id="1452487.AVW16_07175"/>
<dbReference type="RefSeq" id="WP_066610492.1">
    <property type="nucleotide sequence ID" value="NZ_LQQU01000011.1"/>
</dbReference>
<sequence length="218" mass="22833">MTNAPLLDGRPCRIANLFCIGRNFVAHAAELGNTVEPEPLVFLKPTSALLLEGAPIVLPGYSGDVHHECELVVLIGKGGDHIAEADALSHVAGYGIGLDLTARDVQNEAKAKGHPWTKAKGFRGAACVSALVPAARVADPQALTFSLKVNGEMRQLGDTSLMLFGVARLIAELSERYGLSDGDLIYTGTPAGVAALRPGDTLELTLTGLVSARWEVAA</sequence>
<evidence type="ECO:0000256" key="1">
    <source>
        <dbReference type="ARBA" id="ARBA00022723"/>
    </source>
</evidence>
<keyword evidence="3" id="KW-0378">Hydrolase</keyword>
<keyword evidence="3" id="KW-0413">Isomerase</keyword>
<accession>A0A161SIR9</accession>
<dbReference type="Pfam" id="PF01557">
    <property type="entry name" value="FAA_hydrolase"/>
    <property type="match status" value="1"/>
</dbReference>
<dbReference type="EMBL" id="LQQU01000011">
    <property type="protein sequence ID" value="KZE33840.1"/>
    <property type="molecule type" value="Genomic_DNA"/>
</dbReference>
<reference evidence="4" key="1">
    <citation type="submission" date="2016-01" db="EMBL/GenBank/DDBJ databases">
        <title>Draft genome of Chromobacterium sp. F49.</title>
        <authorList>
            <person name="Hong K.W."/>
        </authorList>
    </citation>
    <scope>NUCLEOTIDE SEQUENCE [LARGE SCALE GENOMIC DNA]</scope>
    <source>
        <strain evidence="4">CN10</strain>
    </source>
</reference>
<dbReference type="Gene3D" id="3.90.850.10">
    <property type="entry name" value="Fumarylacetoacetase-like, C-terminal domain"/>
    <property type="match status" value="1"/>
</dbReference>
<evidence type="ECO:0000313" key="3">
    <source>
        <dbReference type="EMBL" id="KZE33840.1"/>
    </source>
</evidence>
<dbReference type="SUPFAM" id="SSF56529">
    <property type="entry name" value="FAH"/>
    <property type="match status" value="1"/>
</dbReference>